<evidence type="ECO:0000313" key="2">
    <source>
        <dbReference type="Proteomes" id="UP000326757"/>
    </source>
</evidence>
<name>A0A5N6KH42_MONLA</name>
<evidence type="ECO:0000313" key="1">
    <source>
        <dbReference type="EMBL" id="KAB8302901.1"/>
    </source>
</evidence>
<protein>
    <submittedName>
        <fullName evidence="1">Uncharacterized protein</fullName>
    </submittedName>
</protein>
<dbReference type="AlphaFoldDB" id="A0A5N6KH42"/>
<sequence length="85" mass="10367">MLYEMYEQDTFWVWLGLIVPPHFGVRDKETTKWHMFYLFLGYPSMPTCLDQELPCAKKKKKKKQIFNPAREHHLWPLIPYVPLDR</sequence>
<comment type="caution">
    <text evidence="1">The sequence shown here is derived from an EMBL/GenBank/DDBJ whole genome shotgun (WGS) entry which is preliminary data.</text>
</comment>
<proteinExistence type="predicted"/>
<organism evidence="1 2">
    <name type="scientific">Monilinia laxa</name>
    <name type="common">Brown rot fungus</name>
    <name type="synonym">Sclerotinia laxa</name>
    <dbReference type="NCBI Taxonomy" id="61186"/>
    <lineage>
        <taxon>Eukaryota</taxon>
        <taxon>Fungi</taxon>
        <taxon>Dikarya</taxon>
        <taxon>Ascomycota</taxon>
        <taxon>Pezizomycotina</taxon>
        <taxon>Leotiomycetes</taxon>
        <taxon>Helotiales</taxon>
        <taxon>Sclerotiniaceae</taxon>
        <taxon>Monilinia</taxon>
    </lineage>
</organism>
<reference evidence="1 2" key="1">
    <citation type="submission" date="2019-06" db="EMBL/GenBank/DDBJ databases">
        <title>Genome Sequence of the Brown Rot Fungal Pathogen Monilinia laxa.</title>
        <authorList>
            <person name="De Miccolis Angelini R.M."/>
            <person name="Landi L."/>
            <person name="Abate D."/>
            <person name="Pollastro S."/>
            <person name="Romanazzi G."/>
            <person name="Faretra F."/>
        </authorList>
    </citation>
    <scope>NUCLEOTIDE SEQUENCE [LARGE SCALE GENOMIC DNA]</scope>
    <source>
        <strain evidence="1 2">Mlax316</strain>
    </source>
</reference>
<keyword evidence="2" id="KW-1185">Reference proteome</keyword>
<dbReference type="EMBL" id="VIGI01000003">
    <property type="protein sequence ID" value="KAB8302901.1"/>
    <property type="molecule type" value="Genomic_DNA"/>
</dbReference>
<dbReference type="Proteomes" id="UP000326757">
    <property type="component" value="Unassembled WGS sequence"/>
</dbReference>
<accession>A0A5N6KH42</accession>
<gene>
    <name evidence="1" type="ORF">EYC80_006225</name>
</gene>